<dbReference type="Proteomes" id="UP001635816">
    <property type="component" value="Unassembled WGS sequence"/>
</dbReference>
<dbReference type="Pfam" id="PF00903">
    <property type="entry name" value="Glyoxalase"/>
    <property type="match status" value="1"/>
</dbReference>
<sequence>MTINTTPHLNFRGDARAALECYHSVFGGELLIITNEDAFSVEAPEEAQQVKFGQVLGDNGFRVMAYDVPASSSYDQGDKSVFVSVRGDSAEEITQLWGKLVESSTVVEDLGPAGYAPLYGMLKDSFGVVWVLDVAVAYNPS</sequence>
<dbReference type="PANTHER" id="PTHR33990">
    <property type="entry name" value="PROTEIN YJDN-RELATED"/>
    <property type="match status" value="1"/>
</dbReference>
<dbReference type="Gene3D" id="3.10.180.10">
    <property type="entry name" value="2,3-Dihydroxybiphenyl 1,2-Dioxygenase, domain 1"/>
    <property type="match status" value="1"/>
</dbReference>
<evidence type="ECO:0000313" key="2">
    <source>
        <dbReference type="EMBL" id="MFN6547203.1"/>
    </source>
</evidence>
<accession>A0ABW9LGT0</accession>
<evidence type="ECO:0000313" key="3">
    <source>
        <dbReference type="Proteomes" id="UP001635816"/>
    </source>
</evidence>
<name>A0ABW9LGT0_9MYCO</name>
<dbReference type="EMBL" id="JBKBDD010000014">
    <property type="protein sequence ID" value="MFN6547203.1"/>
    <property type="molecule type" value="Genomic_DNA"/>
</dbReference>
<protein>
    <submittedName>
        <fullName evidence="2">VOC family protein</fullName>
    </submittedName>
</protein>
<feature type="domain" description="Glyoxalase/fosfomycin resistance/dioxygenase" evidence="1">
    <location>
        <begin position="11"/>
        <end position="131"/>
    </location>
</feature>
<comment type="caution">
    <text evidence="2">The sequence shown here is derived from an EMBL/GenBank/DDBJ whole genome shotgun (WGS) entry which is preliminary data.</text>
</comment>
<gene>
    <name evidence="2" type="ORF">ACK4CT_28795</name>
</gene>
<dbReference type="InterPro" id="IPR004360">
    <property type="entry name" value="Glyas_Fos-R_dOase_dom"/>
</dbReference>
<organism evidence="2 3">
    <name type="scientific">Mycolicibacterium nivoides</name>
    <dbReference type="NCBI Taxonomy" id="2487344"/>
    <lineage>
        <taxon>Bacteria</taxon>
        <taxon>Bacillati</taxon>
        <taxon>Actinomycetota</taxon>
        <taxon>Actinomycetes</taxon>
        <taxon>Mycobacteriales</taxon>
        <taxon>Mycobacteriaceae</taxon>
        <taxon>Mycolicibacterium</taxon>
    </lineage>
</organism>
<dbReference type="PANTHER" id="PTHR33990:SF1">
    <property type="entry name" value="PROTEIN YJDN"/>
    <property type="match status" value="1"/>
</dbReference>
<keyword evidence="3" id="KW-1185">Reference proteome</keyword>
<dbReference type="RefSeq" id="WP_409545017.1">
    <property type="nucleotide sequence ID" value="NZ_JBKBDD010000014.1"/>
</dbReference>
<evidence type="ECO:0000259" key="1">
    <source>
        <dbReference type="Pfam" id="PF00903"/>
    </source>
</evidence>
<dbReference type="InterPro" id="IPR029068">
    <property type="entry name" value="Glyas_Bleomycin-R_OHBP_Dase"/>
</dbReference>
<reference evidence="2 3" key="1">
    <citation type="submission" date="2024-12" db="EMBL/GenBank/DDBJ databases">
        <title>The coexistence of Mycolicibacterium septicum and Mycolicibacterium nivoides in clinical samples.</title>
        <authorList>
            <person name="Wang C."/>
            <person name="Feng Y."/>
            <person name="Zong Z."/>
        </authorList>
    </citation>
    <scope>NUCLEOTIDE SEQUENCE [LARGE SCALE GENOMIC DNA]</scope>
    <source>
        <strain evidence="2 3">120309</strain>
    </source>
</reference>
<dbReference type="InterPro" id="IPR028973">
    <property type="entry name" value="PhnB-like"/>
</dbReference>
<dbReference type="SUPFAM" id="SSF54593">
    <property type="entry name" value="Glyoxalase/Bleomycin resistance protein/Dihydroxybiphenyl dioxygenase"/>
    <property type="match status" value="1"/>
</dbReference>
<proteinExistence type="predicted"/>
<dbReference type="CDD" id="cd06588">
    <property type="entry name" value="PhnB_like"/>
    <property type="match status" value="1"/>
</dbReference>